<dbReference type="EMBL" id="CAADEY010000057">
    <property type="protein sequence ID" value="VFJ57035.1"/>
    <property type="molecule type" value="Genomic_DNA"/>
</dbReference>
<gene>
    <name evidence="1" type="ORF">BECKDK2373C_GA0170839_10573</name>
</gene>
<accession>A0A450SSZ4</accession>
<sequence>METKKKNGSATGRCGGIELLAGGSLKNHTLNIIGHGQWL</sequence>
<reference evidence="1" key="1">
    <citation type="submission" date="2019-02" db="EMBL/GenBank/DDBJ databases">
        <authorList>
            <person name="Gruber-Vodicka R. H."/>
            <person name="Seah K. B. B."/>
        </authorList>
    </citation>
    <scope>NUCLEOTIDE SEQUENCE</scope>
    <source>
        <strain evidence="1">BECK_DK161</strain>
    </source>
</reference>
<dbReference type="AlphaFoldDB" id="A0A450SSZ4"/>
<organism evidence="1">
    <name type="scientific">Candidatus Kentrum sp. DK</name>
    <dbReference type="NCBI Taxonomy" id="2126562"/>
    <lineage>
        <taxon>Bacteria</taxon>
        <taxon>Pseudomonadati</taxon>
        <taxon>Pseudomonadota</taxon>
        <taxon>Gammaproteobacteria</taxon>
        <taxon>Candidatus Kentrum</taxon>
    </lineage>
</organism>
<name>A0A450SSZ4_9GAMM</name>
<protein>
    <submittedName>
        <fullName evidence="1">Uncharacterized protein</fullName>
    </submittedName>
</protein>
<evidence type="ECO:0000313" key="1">
    <source>
        <dbReference type="EMBL" id="VFJ57035.1"/>
    </source>
</evidence>
<proteinExistence type="predicted"/>